<dbReference type="PROSITE" id="PS51303">
    <property type="entry name" value="PET"/>
    <property type="match status" value="1"/>
</dbReference>
<dbReference type="GeneTree" id="ENSGT00940000153629"/>
<dbReference type="InterPro" id="IPR033726">
    <property type="entry name" value="LIM2_prickle"/>
</dbReference>
<dbReference type="Ensembl" id="ENSHCOT00000025804.1">
    <property type="protein sequence ID" value="ENSHCOP00000009439.1"/>
    <property type="gene ID" value="ENSHCOG00000011912.1"/>
</dbReference>
<dbReference type="GO" id="GO:0003407">
    <property type="term" value="P:neural retina development"/>
    <property type="evidence" value="ECO:0007669"/>
    <property type="project" value="Ensembl"/>
</dbReference>
<feature type="region of interest" description="Disordered" evidence="7">
    <location>
        <begin position="1"/>
        <end position="27"/>
    </location>
</feature>
<dbReference type="PANTHER" id="PTHR24211">
    <property type="entry name" value="LIM DOMAIN-CONTAINING PROTEIN"/>
    <property type="match status" value="1"/>
</dbReference>
<dbReference type="SUPFAM" id="SSF57716">
    <property type="entry name" value="Glucocorticoid receptor-like (DNA-binding domain)"/>
    <property type="match status" value="1"/>
</dbReference>
<dbReference type="InterPro" id="IPR001781">
    <property type="entry name" value="Znf_LIM"/>
</dbReference>
<feature type="region of interest" description="Disordered" evidence="7">
    <location>
        <begin position="310"/>
        <end position="352"/>
    </location>
</feature>
<name>A0A3Q3DDP9_HIPCM</name>
<organism evidence="10 11">
    <name type="scientific">Hippocampus comes</name>
    <name type="common">Tiger tail seahorse</name>
    <dbReference type="NCBI Taxonomy" id="109280"/>
    <lineage>
        <taxon>Eukaryota</taxon>
        <taxon>Metazoa</taxon>
        <taxon>Chordata</taxon>
        <taxon>Craniata</taxon>
        <taxon>Vertebrata</taxon>
        <taxon>Euteleostomi</taxon>
        <taxon>Actinopterygii</taxon>
        <taxon>Neopterygii</taxon>
        <taxon>Teleostei</taxon>
        <taxon>Neoteleostei</taxon>
        <taxon>Acanthomorphata</taxon>
        <taxon>Syngnathiaria</taxon>
        <taxon>Syngnathiformes</taxon>
        <taxon>Syngnathoidei</taxon>
        <taxon>Syngnathidae</taxon>
        <taxon>Hippocampus</taxon>
    </lineage>
</organism>
<dbReference type="AlphaFoldDB" id="A0A3Q3DDP9"/>
<accession>A0A3Q3DDP9</accession>
<keyword evidence="4 6" id="KW-0862">Zinc</keyword>
<dbReference type="FunFam" id="2.10.110.10:FF:000005">
    <property type="entry name" value="Testin isoform 1"/>
    <property type="match status" value="1"/>
</dbReference>
<keyword evidence="5 6" id="KW-0440">LIM domain</keyword>
<feature type="region of interest" description="Disordered" evidence="7">
    <location>
        <begin position="795"/>
        <end position="814"/>
    </location>
</feature>
<dbReference type="Pfam" id="PF00412">
    <property type="entry name" value="LIM"/>
    <property type="match status" value="3"/>
</dbReference>
<keyword evidence="3" id="KW-0677">Repeat</keyword>
<feature type="region of interest" description="Disordered" evidence="7">
    <location>
        <begin position="736"/>
        <end position="765"/>
    </location>
</feature>
<dbReference type="OMA" id="HWHASEG"/>
<dbReference type="PANTHER" id="PTHR24211:SF18">
    <property type="entry name" value="PRICKLE-LIKE PROTEIN 2"/>
    <property type="match status" value="1"/>
</dbReference>
<evidence type="ECO:0000256" key="3">
    <source>
        <dbReference type="ARBA" id="ARBA00022737"/>
    </source>
</evidence>
<evidence type="ECO:0000256" key="6">
    <source>
        <dbReference type="PROSITE-ProRule" id="PRU00125"/>
    </source>
</evidence>
<feature type="compositionally biased region" description="Basic and acidic residues" evidence="7">
    <location>
        <begin position="448"/>
        <end position="463"/>
    </location>
</feature>
<keyword evidence="11" id="KW-1185">Reference proteome</keyword>
<dbReference type="InterPro" id="IPR033727">
    <property type="entry name" value="LIM3_prickle"/>
</dbReference>
<proteinExistence type="inferred from homology"/>
<evidence type="ECO:0000259" key="9">
    <source>
        <dbReference type="PROSITE" id="PS51303"/>
    </source>
</evidence>
<reference evidence="10" key="2">
    <citation type="submission" date="2025-09" db="UniProtKB">
        <authorList>
            <consortium name="Ensembl"/>
        </authorList>
    </citation>
    <scope>IDENTIFICATION</scope>
</reference>
<evidence type="ECO:0000313" key="11">
    <source>
        <dbReference type="Proteomes" id="UP000264820"/>
    </source>
</evidence>
<gene>
    <name evidence="10" type="primary">PRICKLE2</name>
</gene>
<evidence type="ECO:0000313" key="10">
    <source>
        <dbReference type="Ensembl" id="ENSHCOP00000009439.1"/>
    </source>
</evidence>
<keyword evidence="2 6" id="KW-0479">Metal-binding</keyword>
<dbReference type="CDD" id="cd09420">
    <property type="entry name" value="LIM3_Prickle"/>
    <property type="match status" value="1"/>
</dbReference>
<dbReference type="GO" id="GO:0060271">
    <property type="term" value="P:cilium assembly"/>
    <property type="evidence" value="ECO:0007669"/>
    <property type="project" value="Ensembl"/>
</dbReference>
<evidence type="ECO:0000256" key="2">
    <source>
        <dbReference type="ARBA" id="ARBA00022723"/>
    </source>
</evidence>
<dbReference type="STRING" id="109280.ENSHCOP00000009439"/>
<dbReference type="Proteomes" id="UP000264820">
    <property type="component" value="Unplaced"/>
</dbReference>
<feature type="region of interest" description="Disordered" evidence="7">
    <location>
        <begin position="368"/>
        <end position="667"/>
    </location>
</feature>
<dbReference type="InterPro" id="IPR033723">
    <property type="entry name" value="PET_prickle"/>
</dbReference>
<reference evidence="10" key="1">
    <citation type="submission" date="2025-08" db="UniProtKB">
        <authorList>
            <consortium name="Ensembl"/>
        </authorList>
    </citation>
    <scope>IDENTIFICATION</scope>
</reference>
<dbReference type="GO" id="GO:0032402">
    <property type="term" value="P:melanosome transport"/>
    <property type="evidence" value="ECO:0007669"/>
    <property type="project" value="Ensembl"/>
</dbReference>
<evidence type="ECO:0000256" key="5">
    <source>
        <dbReference type="ARBA" id="ARBA00023038"/>
    </source>
</evidence>
<dbReference type="GO" id="GO:0008270">
    <property type="term" value="F:zinc ion binding"/>
    <property type="evidence" value="ECO:0007669"/>
    <property type="project" value="InterPro"/>
</dbReference>
<feature type="compositionally biased region" description="Basic residues" evidence="7">
    <location>
        <begin position="640"/>
        <end position="653"/>
    </location>
</feature>
<evidence type="ECO:0000256" key="1">
    <source>
        <dbReference type="ARBA" id="ARBA00008268"/>
    </source>
</evidence>
<dbReference type="PROSITE" id="PS50023">
    <property type="entry name" value="LIM_DOMAIN_2"/>
    <property type="match status" value="1"/>
</dbReference>
<dbReference type="InterPro" id="IPR010442">
    <property type="entry name" value="PET_domain"/>
</dbReference>
<dbReference type="SMART" id="SM00132">
    <property type="entry name" value="LIM"/>
    <property type="match status" value="3"/>
</dbReference>
<feature type="compositionally biased region" description="Basic and acidic residues" evidence="7">
    <location>
        <begin position="382"/>
        <end position="406"/>
    </location>
</feature>
<evidence type="ECO:0000256" key="7">
    <source>
        <dbReference type="SAM" id="MobiDB-lite"/>
    </source>
</evidence>
<evidence type="ECO:0000256" key="4">
    <source>
        <dbReference type="ARBA" id="ARBA00022833"/>
    </source>
</evidence>
<evidence type="ECO:0000259" key="8">
    <source>
        <dbReference type="PROSITE" id="PS50023"/>
    </source>
</evidence>
<dbReference type="InterPro" id="IPR047120">
    <property type="entry name" value="Pk/Esn/Tes"/>
</dbReference>
<dbReference type="CDD" id="cd09418">
    <property type="entry name" value="LIM2_Prickle"/>
    <property type="match status" value="1"/>
</dbReference>
<feature type="compositionally biased region" description="Polar residues" evidence="7">
    <location>
        <begin position="321"/>
        <end position="333"/>
    </location>
</feature>
<comment type="similarity">
    <text evidence="1">Belongs to the prickle / espinas / testin family.</text>
</comment>
<feature type="domain" description="LIM zinc-binding" evidence="8">
    <location>
        <begin position="156"/>
        <end position="250"/>
    </location>
</feature>
<sequence length="814" mass="89252">MPVESEKAPAKPTYDFQRNSTSDDDSGCALEEYAWVPPGLEPEQVRRYYGSLPEDKVPYVNSPGEKYRIEQLLRQLPPHDTEVRYCNGLDDDEKRELKLFSHQRKRENLGRGDVRPFPVTVTGAVCEQCGGRIGGGDVAVFASRAGRASCWHPACFVCGVCGELLADLIYFYQEEVSLAGADNGVLARHRRERARPRIILADECTEAEGRHWHTKHFCCSECGGALGGRRYIMKEGDPYCCRCFQSLYAEDCHSCGERIGIDQGQMTYDGRHWHASEGCFCCARCKRPLLGRPFLPERGRIFCSRSCGAGEEPDGSDSSDRAFQSARSATESGRGSEAPKSGGGGRTETSWGRVDPLSFQMDLLSLSSQTPALTREPAAWQDNDRDRDREREQIVDGSKFESRAETSARPSPPQLLSQRDVRTSSNSPSTGQKQQQQDRRRQNGGFSARERSVGLRGFRRDGEAAPPPDARTPTSPNPIGALHLAERPTPLERTPGGSAESLALSDTAGDSAPGDGTRPAQLSRFSMPDLSKNSGPGVSEKRSLNAPNSSVRFRSSDSLRHVNGGQPHVGIDPSGSSRRHVNSGEPSGVETGKSSAHFPPGFARRDDDDGRNLASGANAARLPPIRERGLSGVPEEAPPRRRRHRRRSGRSRRSRSENALNSVAECRPRPEERLRLRVREDDDRFPARRSAKERFGVTGGGGEGGGFRPQLFGQCPRTASDLTLQNPAAGQRAGLNQYSWDDDDGDDSCSTCSSSSESEDEGYFLGEPIPRPLRIRHLSNQELVRKCGAGIGAADRGAQLTTRKRPKSNNCVLS</sequence>
<feature type="domain" description="PET" evidence="9">
    <location>
        <begin position="14"/>
        <end position="122"/>
    </location>
</feature>
<dbReference type="GO" id="GO:0070121">
    <property type="term" value="P:Kupffer's vesicle development"/>
    <property type="evidence" value="ECO:0007669"/>
    <property type="project" value="Ensembl"/>
</dbReference>
<dbReference type="CDD" id="cd09827">
    <property type="entry name" value="PET_Prickle"/>
    <property type="match status" value="1"/>
</dbReference>
<dbReference type="Pfam" id="PF06297">
    <property type="entry name" value="PET"/>
    <property type="match status" value="1"/>
</dbReference>
<dbReference type="Gene3D" id="2.10.110.10">
    <property type="entry name" value="Cysteine Rich Protein"/>
    <property type="match status" value="3"/>
</dbReference>
<protein>
    <submittedName>
        <fullName evidence="10">Prickle homolog 2b</fullName>
    </submittedName>
</protein>